<dbReference type="Pfam" id="PF13193">
    <property type="entry name" value="AMP-binding_C"/>
    <property type="match status" value="1"/>
</dbReference>
<dbReference type="InterPro" id="IPR000873">
    <property type="entry name" value="AMP-dep_synth/lig_dom"/>
</dbReference>
<accession>A0ABN1GDW9</accession>
<gene>
    <name evidence="5" type="ORF">GCM10009547_09060</name>
</gene>
<sequence>MSTDVSEQLAAIWGREIGPATIAGHDGLAVSPRPTEFDQLLIGAERWADREFLVQGDRRFTHGEFRAAIPAAADRLAAAGVGPGDRVLLLSYNSPEFVLALWALWWLGAVPVFGNRWWSEAELEHALKVTRPVLALTDRADWDSEGLTVHQLTTLTPAFGTASDRPCARAGDEDAAALILFTSGSSGVPKAVVLSRRAVIANQHNLMLRTRRLPQDLDASRPQAVTMVCTPLFHVGGVSNILLALLIGTKMVFNHGRFDPGQVLELIEAEKVQSFAGVPTMAARLIEHDDFPRRDLSSLRALPMGGAPVPAALLERVVEKLPQLRRGGLGNNWGMTESGGFLTAAGASDLTERPGTVGRPLSCVEVRIDSPDADGVGEIVVRAPTVMLGYLSADGSLDGVDAEGWLRTGDLGRVDDDGYVYLLGRSKDIVIRGGENIACAHVEGTLLTHPQVREAAVFGLPHDDLGEELAAVVVHAGEAPTSAELREYLRARLAYFEVPTAWRITTDPLPTLAGEKIDKKTLKATFVRDPE</sequence>
<dbReference type="SUPFAM" id="SSF56801">
    <property type="entry name" value="Acetyl-CoA synthetase-like"/>
    <property type="match status" value="1"/>
</dbReference>
<dbReference type="Gene3D" id="3.30.300.30">
    <property type="match status" value="1"/>
</dbReference>
<name>A0ABN1GDW9_9ACTN</name>
<evidence type="ECO:0000256" key="1">
    <source>
        <dbReference type="ARBA" id="ARBA00006432"/>
    </source>
</evidence>
<evidence type="ECO:0000256" key="2">
    <source>
        <dbReference type="ARBA" id="ARBA00022598"/>
    </source>
</evidence>
<dbReference type="Proteomes" id="UP001500957">
    <property type="component" value="Unassembled WGS sequence"/>
</dbReference>
<dbReference type="CDD" id="cd04433">
    <property type="entry name" value="AFD_class_I"/>
    <property type="match status" value="1"/>
</dbReference>
<reference evidence="6" key="1">
    <citation type="journal article" date="2019" name="Int. J. Syst. Evol. Microbiol.">
        <title>The Global Catalogue of Microorganisms (GCM) 10K type strain sequencing project: providing services to taxonomists for standard genome sequencing and annotation.</title>
        <authorList>
            <consortium name="The Broad Institute Genomics Platform"/>
            <consortium name="The Broad Institute Genome Sequencing Center for Infectious Disease"/>
            <person name="Wu L."/>
            <person name="Ma J."/>
        </authorList>
    </citation>
    <scope>NUCLEOTIDE SEQUENCE [LARGE SCALE GENOMIC DNA]</scope>
    <source>
        <strain evidence="6">JCM 10671</strain>
    </source>
</reference>
<evidence type="ECO:0000259" key="4">
    <source>
        <dbReference type="Pfam" id="PF13193"/>
    </source>
</evidence>
<protein>
    <submittedName>
        <fullName evidence="5">Class I adenylate-forming enzyme family protein</fullName>
    </submittedName>
</protein>
<dbReference type="Gene3D" id="3.40.50.12780">
    <property type="entry name" value="N-terminal domain of ligase-like"/>
    <property type="match status" value="1"/>
</dbReference>
<dbReference type="PROSITE" id="PS00455">
    <property type="entry name" value="AMP_BINDING"/>
    <property type="match status" value="1"/>
</dbReference>
<evidence type="ECO:0000313" key="5">
    <source>
        <dbReference type="EMBL" id="GAA0609188.1"/>
    </source>
</evidence>
<dbReference type="PANTHER" id="PTHR43201">
    <property type="entry name" value="ACYL-COA SYNTHETASE"/>
    <property type="match status" value="1"/>
</dbReference>
<dbReference type="InterPro" id="IPR025110">
    <property type="entry name" value="AMP-bd_C"/>
</dbReference>
<dbReference type="InterPro" id="IPR045851">
    <property type="entry name" value="AMP-bd_C_sf"/>
</dbReference>
<dbReference type="EMBL" id="BAAAHE010000007">
    <property type="protein sequence ID" value="GAA0609188.1"/>
    <property type="molecule type" value="Genomic_DNA"/>
</dbReference>
<dbReference type="PANTHER" id="PTHR43201:SF5">
    <property type="entry name" value="MEDIUM-CHAIN ACYL-COA LIGASE ACSF2, MITOCHONDRIAL"/>
    <property type="match status" value="1"/>
</dbReference>
<proteinExistence type="inferred from homology"/>
<dbReference type="InterPro" id="IPR042099">
    <property type="entry name" value="ANL_N_sf"/>
</dbReference>
<keyword evidence="2" id="KW-0436">Ligase</keyword>
<evidence type="ECO:0000313" key="6">
    <source>
        <dbReference type="Proteomes" id="UP001500957"/>
    </source>
</evidence>
<comment type="similarity">
    <text evidence="1">Belongs to the ATP-dependent AMP-binding enzyme family.</text>
</comment>
<feature type="domain" description="AMP-dependent synthetase/ligase" evidence="3">
    <location>
        <begin position="44"/>
        <end position="391"/>
    </location>
</feature>
<dbReference type="InterPro" id="IPR020845">
    <property type="entry name" value="AMP-binding_CS"/>
</dbReference>
<feature type="domain" description="AMP-binding enzyme C-terminal" evidence="4">
    <location>
        <begin position="442"/>
        <end position="510"/>
    </location>
</feature>
<organism evidence="5 6">
    <name type="scientific">Sporichthya brevicatena</name>
    <dbReference type="NCBI Taxonomy" id="171442"/>
    <lineage>
        <taxon>Bacteria</taxon>
        <taxon>Bacillati</taxon>
        <taxon>Actinomycetota</taxon>
        <taxon>Actinomycetes</taxon>
        <taxon>Sporichthyales</taxon>
        <taxon>Sporichthyaceae</taxon>
        <taxon>Sporichthya</taxon>
    </lineage>
</organism>
<evidence type="ECO:0000259" key="3">
    <source>
        <dbReference type="Pfam" id="PF00501"/>
    </source>
</evidence>
<keyword evidence="6" id="KW-1185">Reference proteome</keyword>
<comment type="caution">
    <text evidence="5">The sequence shown here is derived from an EMBL/GenBank/DDBJ whole genome shotgun (WGS) entry which is preliminary data.</text>
</comment>
<dbReference type="RefSeq" id="WP_344602062.1">
    <property type="nucleotide sequence ID" value="NZ_BAAAHE010000007.1"/>
</dbReference>
<dbReference type="Pfam" id="PF00501">
    <property type="entry name" value="AMP-binding"/>
    <property type="match status" value="1"/>
</dbReference>